<dbReference type="InterPro" id="IPR005133">
    <property type="entry name" value="PhaG_MnhG_YufB"/>
</dbReference>
<keyword evidence="1" id="KW-0812">Transmembrane</keyword>
<gene>
    <name evidence="2" type="ORF">GXP69_13620</name>
</gene>
<comment type="caution">
    <text evidence="2">The sequence shown here is derived from an EMBL/GenBank/DDBJ whole genome shotgun (WGS) entry which is preliminary data.</text>
</comment>
<dbReference type="PANTHER" id="PTHR34703">
    <property type="entry name" value="ANTIPORTER SUBUNIT MNHG2-RELATED"/>
    <property type="match status" value="1"/>
</dbReference>
<proteinExistence type="predicted"/>
<protein>
    <submittedName>
        <fullName evidence="2">Monovalent cation/H(+) antiporter subunit G</fullName>
    </submittedName>
</protein>
<feature type="transmembrane region" description="Helical" evidence="1">
    <location>
        <begin position="72"/>
        <end position="93"/>
    </location>
</feature>
<evidence type="ECO:0000313" key="3">
    <source>
        <dbReference type="Proteomes" id="UP000474777"/>
    </source>
</evidence>
<accession>A0A6B3LY55</accession>
<dbReference type="PANTHER" id="PTHR34703:SF1">
    <property type="entry name" value="ANTIPORTER SUBUNIT MNHG2-RELATED"/>
    <property type="match status" value="1"/>
</dbReference>
<organism evidence="2 3">
    <name type="scientific">Pontibacter burrus</name>
    <dbReference type="NCBI Taxonomy" id="2704466"/>
    <lineage>
        <taxon>Bacteria</taxon>
        <taxon>Pseudomonadati</taxon>
        <taxon>Bacteroidota</taxon>
        <taxon>Cytophagia</taxon>
        <taxon>Cytophagales</taxon>
        <taxon>Hymenobacteraceae</taxon>
        <taxon>Pontibacter</taxon>
    </lineage>
</organism>
<keyword evidence="1" id="KW-0472">Membrane</keyword>
<dbReference type="AlphaFoldDB" id="A0A6B3LY55"/>
<evidence type="ECO:0000313" key="2">
    <source>
        <dbReference type="EMBL" id="NEM98738.1"/>
    </source>
</evidence>
<dbReference type="RefSeq" id="WP_163915640.1">
    <property type="nucleotide sequence ID" value="NZ_JAAGWD010000006.1"/>
</dbReference>
<feature type="transmembrane region" description="Helical" evidence="1">
    <location>
        <begin position="47"/>
        <end position="66"/>
    </location>
</feature>
<reference evidence="2 3" key="1">
    <citation type="submission" date="2020-02" db="EMBL/GenBank/DDBJ databases">
        <authorList>
            <person name="Kim M.K."/>
        </authorList>
    </citation>
    <scope>NUCLEOTIDE SEQUENCE [LARGE SCALE GENOMIC DNA]</scope>
    <source>
        <strain evidence="2 3">BT327</strain>
    </source>
</reference>
<name>A0A6B3LY55_9BACT</name>
<feature type="transmembrane region" description="Helical" evidence="1">
    <location>
        <begin position="14"/>
        <end position="35"/>
    </location>
</feature>
<sequence length="135" mass="15364">MEPLILNINKSHELISSLLILLGVVFLLLSSIGLLRFPDFYTRMSAVTKGSTMGLGLILIGLSVYFNNIDVSIKILLILFFTFLTSPVAAHVISRTAVKLRVPFWSRTNIKEFEDYLKRENAFEPKDKPDEFKKD</sequence>
<keyword evidence="1" id="KW-1133">Transmembrane helix</keyword>
<dbReference type="Pfam" id="PF03334">
    <property type="entry name" value="PhaG_MnhG_YufB"/>
    <property type="match status" value="1"/>
</dbReference>
<dbReference type="NCBIfam" id="NF009314">
    <property type="entry name" value="PRK12674.1-2"/>
    <property type="match status" value="1"/>
</dbReference>
<dbReference type="NCBIfam" id="TIGR01300">
    <property type="entry name" value="CPA3_mnhG_phaG"/>
    <property type="match status" value="1"/>
</dbReference>
<evidence type="ECO:0000256" key="1">
    <source>
        <dbReference type="SAM" id="Phobius"/>
    </source>
</evidence>
<dbReference type="Proteomes" id="UP000474777">
    <property type="component" value="Unassembled WGS sequence"/>
</dbReference>
<dbReference type="EMBL" id="JAAGWD010000006">
    <property type="protein sequence ID" value="NEM98738.1"/>
    <property type="molecule type" value="Genomic_DNA"/>
</dbReference>
<keyword evidence="3" id="KW-1185">Reference proteome</keyword>
<dbReference type="GO" id="GO:0015385">
    <property type="term" value="F:sodium:proton antiporter activity"/>
    <property type="evidence" value="ECO:0007669"/>
    <property type="project" value="TreeGrafter"/>
</dbReference>